<protein>
    <submittedName>
        <fullName evidence="1">Uncharacterized protein</fullName>
    </submittedName>
</protein>
<gene>
    <name evidence="1" type="ORF">HBH26_01745</name>
</gene>
<accession>A0ABX1CIZ2</accession>
<organism evidence="1 2">
    <name type="scientific">Sphingomonas corticis</name>
    <dbReference type="NCBI Taxonomy" id="2722791"/>
    <lineage>
        <taxon>Bacteria</taxon>
        <taxon>Pseudomonadati</taxon>
        <taxon>Pseudomonadota</taxon>
        <taxon>Alphaproteobacteria</taxon>
        <taxon>Sphingomonadales</taxon>
        <taxon>Sphingomonadaceae</taxon>
        <taxon>Sphingomonas</taxon>
    </lineage>
</organism>
<keyword evidence="2" id="KW-1185">Reference proteome</keyword>
<name>A0ABX1CIZ2_9SPHN</name>
<proteinExistence type="predicted"/>
<dbReference type="Proteomes" id="UP000732399">
    <property type="component" value="Unassembled WGS sequence"/>
</dbReference>
<reference evidence="1 2" key="1">
    <citation type="submission" date="2020-03" db="EMBL/GenBank/DDBJ databases">
        <authorList>
            <person name="Wang L."/>
            <person name="He N."/>
            <person name="Li Y."/>
            <person name="Fang Y."/>
            <person name="Zhang F."/>
        </authorList>
    </citation>
    <scope>NUCLEOTIDE SEQUENCE [LARGE SCALE GENOMIC DNA]</scope>
    <source>
        <strain evidence="1 2">36D10-4-7</strain>
    </source>
</reference>
<comment type="caution">
    <text evidence="1">The sequence shown here is derived from an EMBL/GenBank/DDBJ whole genome shotgun (WGS) entry which is preliminary data.</text>
</comment>
<evidence type="ECO:0000313" key="1">
    <source>
        <dbReference type="EMBL" id="NJR77334.1"/>
    </source>
</evidence>
<evidence type="ECO:0000313" key="2">
    <source>
        <dbReference type="Proteomes" id="UP000732399"/>
    </source>
</evidence>
<sequence>MLVLAMLQAAVAGPVMEKPRTPVPACGTAAADGSLVVCGQGQEAFRLRPLPDRFTADPSALPKAETGIFGGRTKLAAEAEQAGVGGFTSNRAMVRLKTPF</sequence>
<dbReference type="EMBL" id="JAAVJH010000001">
    <property type="protein sequence ID" value="NJR77334.1"/>
    <property type="molecule type" value="Genomic_DNA"/>
</dbReference>
<dbReference type="RefSeq" id="WP_168132844.1">
    <property type="nucleotide sequence ID" value="NZ_JAAVJH010000001.1"/>
</dbReference>